<proteinExistence type="predicted"/>
<protein>
    <submittedName>
        <fullName evidence="1">Uncharacterized protein</fullName>
    </submittedName>
</protein>
<evidence type="ECO:0000313" key="1">
    <source>
        <dbReference type="EMBL" id="MBI5249621.1"/>
    </source>
</evidence>
<accession>A0A9D6V043</accession>
<evidence type="ECO:0000313" key="2">
    <source>
        <dbReference type="Proteomes" id="UP000807825"/>
    </source>
</evidence>
<dbReference type="AlphaFoldDB" id="A0A9D6V043"/>
<sequence>MSKKPLDIKGLRRLLEKCLNSQLNLAFFLPHSADRNPTWNELTSYATEVYAMALSDVLDAMEGDTSAIEEVLSEEGRICFKFEDKELLMERLEEFEKSEASRSEPHD</sequence>
<reference evidence="1" key="1">
    <citation type="submission" date="2020-07" db="EMBL/GenBank/DDBJ databases">
        <title>Huge and variable diversity of episymbiotic CPR bacteria and DPANN archaea in groundwater ecosystems.</title>
        <authorList>
            <person name="He C.Y."/>
            <person name="Keren R."/>
            <person name="Whittaker M."/>
            <person name="Farag I.F."/>
            <person name="Doudna J."/>
            <person name="Cate J.H.D."/>
            <person name="Banfield J.F."/>
        </authorList>
    </citation>
    <scope>NUCLEOTIDE SEQUENCE</scope>
    <source>
        <strain evidence="1">NC_groundwater_1664_Pr3_B-0.1um_52_9</strain>
    </source>
</reference>
<dbReference type="EMBL" id="JACRDE010000243">
    <property type="protein sequence ID" value="MBI5249621.1"/>
    <property type="molecule type" value="Genomic_DNA"/>
</dbReference>
<comment type="caution">
    <text evidence="1">The sequence shown here is derived from an EMBL/GenBank/DDBJ whole genome shotgun (WGS) entry which is preliminary data.</text>
</comment>
<name>A0A9D6V043_9BACT</name>
<gene>
    <name evidence="1" type="ORF">HY912_09010</name>
</gene>
<organism evidence="1 2">
    <name type="scientific">Desulfomonile tiedjei</name>
    <dbReference type="NCBI Taxonomy" id="2358"/>
    <lineage>
        <taxon>Bacteria</taxon>
        <taxon>Pseudomonadati</taxon>
        <taxon>Thermodesulfobacteriota</taxon>
        <taxon>Desulfomonilia</taxon>
        <taxon>Desulfomonilales</taxon>
        <taxon>Desulfomonilaceae</taxon>
        <taxon>Desulfomonile</taxon>
    </lineage>
</organism>
<dbReference type="Proteomes" id="UP000807825">
    <property type="component" value="Unassembled WGS sequence"/>
</dbReference>